<dbReference type="InterPro" id="IPR048631">
    <property type="entry name" value="SecD_1st"/>
</dbReference>
<dbReference type="EMBL" id="QNRR01000006">
    <property type="protein sequence ID" value="RBP42576.1"/>
    <property type="molecule type" value="Genomic_DNA"/>
</dbReference>
<dbReference type="AlphaFoldDB" id="A0A366HIJ2"/>
<dbReference type="InterPro" id="IPR022645">
    <property type="entry name" value="SecD/SecF_bac"/>
</dbReference>
<keyword evidence="15" id="KW-1185">Reference proteome</keyword>
<dbReference type="Pfam" id="PF22599">
    <property type="entry name" value="SecDF_P1_head"/>
    <property type="match status" value="1"/>
</dbReference>
<feature type="transmembrane region" description="Helical" evidence="9">
    <location>
        <begin position="438"/>
        <end position="462"/>
    </location>
</feature>
<comment type="subunit">
    <text evidence="9">Forms a complex with SecF. Part of the essential Sec protein translocation apparatus which comprises SecA, SecYEG and auxiliary proteins SecDF. Other proteins may also be involved.</text>
</comment>
<evidence type="ECO:0000256" key="7">
    <source>
        <dbReference type="ARBA" id="ARBA00023010"/>
    </source>
</evidence>
<keyword evidence="5 9" id="KW-0653">Protein transport</keyword>
<dbReference type="Pfam" id="PF21760">
    <property type="entry name" value="SecD_1st"/>
    <property type="match status" value="1"/>
</dbReference>
<evidence type="ECO:0000256" key="10">
    <source>
        <dbReference type="HAMAP-Rule" id="MF_01464"/>
    </source>
</evidence>
<feature type="transmembrane region" description="Helical" evidence="9">
    <location>
        <begin position="662"/>
        <end position="683"/>
    </location>
</feature>
<comment type="subcellular location">
    <subcellularLocation>
        <location evidence="1 9">Cell membrane</location>
        <topology evidence="1 9">Multi-pass membrane protein</topology>
    </subcellularLocation>
</comment>
<feature type="domain" description="Protein export membrane protein SecD/SecF C-terminal" evidence="11">
    <location>
        <begin position="292"/>
        <end position="450"/>
    </location>
</feature>
<dbReference type="GO" id="GO:0065002">
    <property type="term" value="P:intracellular protein transmembrane transport"/>
    <property type="evidence" value="ECO:0007669"/>
    <property type="project" value="UniProtKB-UniRule"/>
</dbReference>
<evidence type="ECO:0000256" key="3">
    <source>
        <dbReference type="ARBA" id="ARBA00022475"/>
    </source>
</evidence>
<feature type="domain" description="Protein translocase subunit SecDF P1" evidence="12">
    <location>
        <begin position="96"/>
        <end position="156"/>
    </location>
</feature>
<dbReference type="InterPro" id="IPR055344">
    <property type="entry name" value="SecD_SecF_C_bact"/>
</dbReference>
<sequence>MKSLPLTFFWGAALIFLLMFYMGTTEHRKKKLVGTILTVAVSLFCIWAVDGWNVFTNKPLNLKMGMDLIGGSEFIVQLKPGLNEKGEEKQVNPDSVQQAIATLQKRLDPNGSLGLTMTPQGDKQIVIQMPGVEPSEIATVRQQIQQTAHLEFRLVHPQSEQVLATHKAQGGGIEPGFVAMPSRERKNKPDAPEAYLVKNRPDMDGTHVNEAWVAYPPTGLEILMNFDGPGSTLFGELTTANVGQRFAIIVDGEVLSAPVIQTAITGGHCVITGDFEEKEARNLATALQNPLKNPMEILADNTVSAQFGQETIKQAIYTGIAGLIMTAAFLLIYYRTAGLIALVGLVVNMLMVFGAMSLFNFTMTMPGIAGIVLTVGMAVDANVLIYERLREEMKTGKTLAAALDAAFHKAFSAIFDANFTTLISAVILFTLGSGLIKGFAITLTVGIIGTLLGGLVVTRVVFNWFTDAGILKKITVTQIIPEGIFDMLSKARPFIIGSFSLAAISALAFVIKGEDAIGIDFRGGAITRFQVAPNAGIDAHTVEKTLLDAKIDGTYVQQNSTGTGQQISVRSDMDDGPKVKDLLEQKFAGKLTGGQSDRVGASIGKDLAVKSIIAFGCAMLGIFLYLVIFYEMSFAMGAIIALLHDCVITIGLAVLLGQQLSVIHIGALLTVAGYSINDTIVVFDRIREIIKARTGDIRDIMNEAISMTLSRTLLTGVTTLGPMAALYFFGGQAMKDLSLPIIIGVLVGTYSSIYIASPIVLWYAKKTGTSLRRQVLDTEASREAANKPPVVAS</sequence>
<feature type="transmembrane region" description="Helical" evidence="9">
    <location>
        <begin position="607"/>
        <end position="627"/>
    </location>
</feature>
<feature type="transmembrane region" description="Helical" evidence="9">
    <location>
        <begin position="741"/>
        <end position="764"/>
    </location>
</feature>
<feature type="transmembrane region" description="Helical" evidence="9">
    <location>
        <begin position="36"/>
        <end position="55"/>
    </location>
</feature>
<comment type="caution">
    <text evidence="9">Lacks conserved residue(s) required for the propagation of feature annotation.</text>
</comment>
<feature type="transmembrane region" description="Helical" evidence="9">
    <location>
        <begin position="339"/>
        <end position="361"/>
    </location>
</feature>
<evidence type="ECO:0000256" key="2">
    <source>
        <dbReference type="ARBA" id="ARBA00022448"/>
    </source>
</evidence>
<dbReference type="NCBIfam" id="TIGR00916">
    <property type="entry name" value="2A0604s01"/>
    <property type="match status" value="2"/>
</dbReference>
<keyword evidence="7 9" id="KW-0811">Translocation</keyword>
<comment type="function">
    <text evidence="9">Part of the Sec protein translocase complex. Interacts with the SecYEG preprotein conducting channel. SecDF uses the proton motive force (PMF) to complete protein translocation after the ATP-dependent function of SecA.</text>
</comment>
<dbReference type="InterPro" id="IPR005791">
    <property type="entry name" value="SecD"/>
</dbReference>
<feature type="transmembrane region" description="Helical" evidence="9">
    <location>
        <begin position="494"/>
        <end position="511"/>
    </location>
</feature>
<comment type="caution">
    <text evidence="14">The sequence shown here is derived from an EMBL/GenBank/DDBJ whole genome shotgun (WGS) entry which is preliminary data.</text>
</comment>
<comment type="similarity">
    <text evidence="9">Belongs to the SecD/SecF family. SecD subfamily.</text>
</comment>
<dbReference type="OrthoDB" id="9805019at2"/>
<dbReference type="Gene3D" id="3.30.70.3400">
    <property type="match status" value="1"/>
</dbReference>
<feature type="transmembrane region" description="Helical" evidence="9">
    <location>
        <begin position="704"/>
        <end position="729"/>
    </location>
</feature>
<evidence type="ECO:0000256" key="4">
    <source>
        <dbReference type="ARBA" id="ARBA00022692"/>
    </source>
</evidence>
<feature type="transmembrane region" description="Helical" evidence="9">
    <location>
        <begin position="6"/>
        <end position="24"/>
    </location>
</feature>
<keyword evidence="2 9" id="KW-0813">Transport</keyword>
<organism evidence="14 15">
    <name type="scientific">Roseimicrobium gellanilyticum</name>
    <dbReference type="NCBI Taxonomy" id="748857"/>
    <lineage>
        <taxon>Bacteria</taxon>
        <taxon>Pseudomonadati</taxon>
        <taxon>Verrucomicrobiota</taxon>
        <taxon>Verrucomicrobiia</taxon>
        <taxon>Verrucomicrobiales</taxon>
        <taxon>Verrucomicrobiaceae</taxon>
        <taxon>Roseimicrobium</taxon>
    </lineage>
</organism>
<dbReference type="InterPro" id="IPR054384">
    <property type="entry name" value="SecDF_P1_head"/>
</dbReference>
<dbReference type="HAMAP" id="MF_01463_B">
    <property type="entry name" value="SecD_B"/>
    <property type="match status" value="1"/>
</dbReference>
<dbReference type="Gene3D" id="3.30.1360.200">
    <property type="match status" value="1"/>
</dbReference>
<evidence type="ECO:0000313" key="14">
    <source>
        <dbReference type="EMBL" id="RBP42576.1"/>
    </source>
</evidence>
<keyword evidence="8 9" id="KW-0472">Membrane</keyword>
<dbReference type="PANTHER" id="PTHR30081">
    <property type="entry name" value="PROTEIN-EXPORT MEMBRANE PROTEIN SEC"/>
    <property type="match status" value="1"/>
</dbReference>
<dbReference type="RefSeq" id="WP_113959694.1">
    <property type="nucleotide sequence ID" value="NZ_QNRR01000006.1"/>
</dbReference>
<evidence type="ECO:0000256" key="6">
    <source>
        <dbReference type="ARBA" id="ARBA00022989"/>
    </source>
</evidence>
<evidence type="ECO:0000259" key="13">
    <source>
        <dbReference type="Pfam" id="PF22599"/>
    </source>
</evidence>
<reference evidence="14 15" key="1">
    <citation type="submission" date="2018-06" db="EMBL/GenBank/DDBJ databases">
        <title>Genomic Encyclopedia of Type Strains, Phase IV (KMG-IV): sequencing the most valuable type-strain genomes for metagenomic binning, comparative biology and taxonomic classification.</title>
        <authorList>
            <person name="Goeker M."/>
        </authorList>
    </citation>
    <scope>NUCLEOTIDE SEQUENCE [LARGE SCALE GENOMIC DNA]</scope>
    <source>
        <strain evidence="14 15">DSM 25532</strain>
    </source>
</reference>
<keyword evidence="3 9" id="KW-1003">Cell membrane</keyword>
<dbReference type="GO" id="GO:0015450">
    <property type="term" value="F:protein-transporting ATPase activity"/>
    <property type="evidence" value="ECO:0007669"/>
    <property type="project" value="InterPro"/>
</dbReference>
<feature type="transmembrane region" description="Helical" evidence="9">
    <location>
        <begin position="367"/>
        <end position="389"/>
    </location>
</feature>
<dbReference type="Pfam" id="PF02355">
    <property type="entry name" value="SecD_SecF_C"/>
    <property type="match status" value="2"/>
</dbReference>
<evidence type="ECO:0000256" key="5">
    <source>
        <dbReference type="ARBA" id="ARBA00022927"/>
    </source>
</evidence>
<evidence type="ECO:0000256" key="9">
    <source>
        <dbReference type="HAMAP-Rule" id="MF_01463"/>
    </source>
</evidence>
<dbReference type="SUPFAM" id="SSF82866">
    <property type="entry name" value="Multidrug efflux transporter AcrB transmembrane domain"/>
    <property type="match status" value="2"/>
</dbReference>
<dbReference type="NCBIfam" id="TIGR00966">
    <property type="entry name" value="transloc_SecF"/>
    <property type="match status" value="1"/>
</dbReference>
<evidence type="ECO:0000259" key="11">
    <source>
        <dbReference type="Pfam" id="PF02355"/>
    </source>
</evidence>
<name>A0A366HIJ2_9BACT</name>
<feature type="domain" description="SecDF P1 head subdomain" evidence="13">
    <location>
        <begin position="190"/>
        <end position="288"/>
    </location>
</feature>
<dbReference type="FunFam" id="1.20.1640.10:FF:000004">
    <property type="entry name" value="Protein translocase subunit SecD"/>
    <property type="match status" value="1"/>
</dbReference>
<protein>
    <recommendedName>
        <fullName evidence="9 10">Multifunctional fusion protein</fullName>
    </recommendedName>
    <domain>
        <recommendedName>
            <fullName evidence="9">Protein translocase subunit SecD</fullName>
        </recommendedName>
    </domain>
    <domain>
        <recommendedName>
            <fullName evidence="10">Protein-export membrane protein SecF</fullName>
        </recommendedName>
    </domain>
</protein>
<dbReference type="GO" id="GO:0005886">
    <property type="term" value="C:plasma membrane"/>
    <property type="evidence" value="ECO:0007669"/>
    <property type="project" value="UniProtKB-SubCell"/>
</dbReference>
<gene>
    <name evidence="10" type="primary">secF</name>
    <name evidence="9" type="synonym">secD</name>
    <name evidence="14" type="ORF">DES53_106285</name>
</gene>
<feature type="transmembrane region" description="Helical" evidence="9">
    <location>
        <begin position="410"/>
        <end position="432"/>
    </location>
</feature>
<proteinExistence type="inferred from homology"/>
<evidence type="ECO:0000256" key="1">
    <source>
        <dbReference type="ARBA" id="ARBA00004651"/>
    </source>
</evidence>
<comment type="subunit">
    <text evidence="10">Forms a complex with SecD. Part of the essential Sec protein translocation apparatus which comprises SecA, SecYEG and auxiliary proteins SecDF. Other proteins may also be involved.</text>
</comment>
<dbReference type="InterPro" id="IPR005665">
    <property type="entry name" value="SecF_bac"/>
</dbReference>
<evidence type="ECO:0000313" key="15">
    <source>
        <dbReference type="Proteomes" id="UP000253426"/>
    </source>
</evidence>
<dbReference type="InterPro" id="IPR022813">
    <property type="entry name" value="SecD/SecF_arch_bac"/>
</dbReference>
<evidence type="ECO:0000256" key="8">
    <source>
        <dbReference type="ARBA" id="ARBA00023136"/>
    </source>
</evidence>
<dbReference type="Proteomes" id="UP000253426">
    <property type="component" value="Unassembled WGS sequence"/>
</dbReference>
<feature type="transmembrane region" description="Helical" evidence="9">
    <location>
        <begin position="315"/>
        <end position="334"/>
    </location>
</feature>
<accession>A0A366HIJ2</accession>
<dbReference type="HAMAP" id="MF_01464_B">
    <property type="entry name" value="SecF_B"/>
    <property type="match status" value="1"/>
</dbReference>
<dbReference type="PANTHER" id="PTHR30081:SF1">
    <property type="entry name" value="PROTEIN TRANSLOCASE SUBUNIT SECD"/>
    <property type="match status" value="1"/>
</dbReference>
<dbReference type="PRINTS" id="PR01755">
    <property type="entry name" value="SECFTRNLCASE"/>
</dbReference>
<keyword evidence="6 9" id="KW-1133">Transmembrane helix</keyword>
<dbReference type="InterPro" id="IPR048634">
    <property type="entry name" value="SecD_SecF_C"/>
</dbReference>
<dbReference type="Gene3D" id="1.20.1640.10">
    <property type="entry name" value="Multidrug efflux transporter AcrB transmembrane domain"/>
    <property type="match status" value="2"/>
</dbReference>
<feature type="transmembrane region" description="Helical" evidence="9">
    <location>
        <begin position="634"/>
        <end position="656"/>
    </location>
</feature>
<dbReference type="NCBIfam" id="TIGR01129">
    <property type="entry name" value="secD"/>
    <property type="match status" value="1"/>
</dbReference>
<evidence type="ECO:0000259" key="12">
    <source>
        <dbReference type="Pfam" id="PF21760"/>
    </source>
</evidence>
<keyword evidence="4 9" id="KW-0812">Transmembrane</keyword>
<feature type="domain" description="Protein export membrane protein SecD/SecF C-terminal" evidence="11">
    <location>
        <begin position="580"/>
        <end position="765"/>
    </location>
</feature>
<dbReference type="GO" id="GO:0043952">
    <property type="term" value="P:protein transport by the Sec complex"/>
    <property type="evidence" value="ECO:0007669"/>
    <property type="project" value="UniProtKB-UniRule"/>
</dbReference>
<dbReference type="GO" id="GO:0006605">
    <property type="term" value="P:protein targeting"/>
    <property type="evidence" value="ECO:0007669"/>
    <property type="project" value="UniProtKB-UniRule"/>
</dbReference>
<comment type="similarity">
    <text evidence="10">Belongs to the SecD/SecF family. SecF subfamily.</text>
</comment>